<protein>
    <submittedName>
        <fullName evidence="3">Uncharacterized protein</fullName>
    </submittedName>
</protein>
<name>A0A6F8PSW5_9GAMM</name>
<dbReference type="Gene3D" id="1.10.287.950">
    <property type="entry name" value="Methyl-accepting chemotaxis protein"/>
    <property type="match status" value="1"/>
</dbReference>
<feature type="region of interest" description="Disordered" evidence="1">
    <location>
        <begin position="196"/>
        <end position="220"/>
    </location>
</feature>
<evidence type="ECO:0000313" key="3">
    <source>
        <dbReference type="EMBL" id="BBP45199.1"/>
    </source>
</evidence>
<accession>A0A6F8PSW5</accession>
<reference evidence="4" key="1">
    <citation type="submission" date="2019-11" db="EMBL/GenBank/DDBJ databases">
        <title>Isolation and characterization of two novel species in the genus Thiomicrorhabdus.</title>
        <authorList>
            <person name="Mochizuki J."/>
            <person name="Kojima H."/>
            <person name="Fukui M."/>
        </authorList>
    </citation>
    <scope>NUCLEOTIDE SEQUENCE [LARGE SCALE GENOMIC DNA]</scope>
    <source>
        <strain evidence="4">aks77</strain>
    </source>
</reference>
<evidence type="ECO:0000256" key="2">
    <source>
        <dbReference type="SAM" id="Phobius"/>
    </source>
</evidence>
<evidence type="ECO:0000313" key="4">
    <source>
        <dbReference type="Proteomes" id="UP000501726"/>
    </source>
</evidence>
<feature type="compositionally biased region" description="Low complexity" evidence="1">
    <location>
        <begin position="202"/>
        <end position="220"/>
    </location>
</feature>
<evidence type="ECO:0000256" key="1">
    <source>
        <dbReference type="SAM" id="MobiDB-lite"/>
    </source>
</evidence>
<keyword evidence="2" id="KW-0472">Membrane</keyword>
<proteinExistence type="predicted"/>
<dbReference type="SUPFAM" id="SSF58104">
    <property type="entry name" value="Methyl-accepting chemotaxis protein (MCP) signaling domain"/>
    <property type="match status" value="1"/>
</dbReference>
<organism evidence="3 4">
    <name type="scientific">Thiosulfatimonas sediminis</name>
    <dbReference type="NCBI Taxonomy" id="2675054"/>
    <lineage>
        <taxon>Bacteria</taxon>
        <taxon>Pseudomonadati</taxon>
        <taxon>Pseudomonadota</taxon>
        <taxon>Gammaproteobacteria</taxon>
        <taxon>Thiotrichales</taxon>
        <taxon>Piscirickettsiaceae</taxon>
        <taxon>Thiosulfatimonas</taxon>
    </lineage>
</organism>
<gene>
    <name evidence="3" type="ORF">THMIRHAS_05720</name>
</gene>
<dbReference type="RefSeq" id="WP_173270656.1">
    <property type="nucleotide sequence ID" value="NZ_AP021889.1"/>
</dbReference>
<dbReference type="Proteomes" id="UP000501726">
    <property type="component" value="Chromosome"/>
</dbReference>
<feature type="transmembrane region" description="Helical" evidence="2">
    <location>
        <begin position="36"/>
        <end position="56"/>
    </location>
</feature>
<sequence>MNTNSEQLADLQIQQAKNLDKLAQTMTYGIRRWEKVIYPMMVAFIVLAIYGFYLIYNVTRDMNQITQNMTAMTGAVVDITKTLDQKMNQIDHQMGAINIHMDKMNQNIRAVPNLDKNIAQITSSIQELNQHILTMSDNMHQVNQSMTQMNQSVYSLNHAATRMSGNLGELNRNISVPMGTFNSMMPWSFMQNNQRPTPNYYAPAPQVPGAQPQSSAQESQ</sequence>
<keyword evidence="2" id="KW-1133">Transmembrane helix</keyword>
<keyword evidence="4" id="KW-1185">Reference proteome</keyword>
<keyword evidence="2" id="KW-0812">Transmembrane</keyword>
<dbReference type="KEGG" id="tse:THMIRHAS_05720"/>
<dbReference type="EMBL" id="AP021889">
    <property type="protein sequence ID" value="BBP45199.1"/>
    <property type="molecule type" value="Genomic_DNA"/>
</dbReference>
<dbReference type="AlphaFoldDB" id="A0A6F8PSW5"/>